<evidence type="ECO:0000256" key="1">
    <source>
        <dbReference type="SAM" id="Phobius"/>
    </source>
</evidence>
<protein>
    <recommendedName>
        <fullName evidence="4">Teichoic acid D-Ala incorporation-associated protein DltX</fullName>
    </recommendedName>
</protein>
<dbReference type="STRING" id="1423738.FC84_GL000172"/>
<evidence type="ECO:0008006" key="4">
    <source>
        <dbReference type="Google" id="ProtNLM"/>
    </source>
</evidence>
<keyword evidence="1" id="KW-0812">Transmembrane</keyword>
<keyword evidence="1" id="KW-1133">Transmembrane helix</keyword>
<evidence type="ECO:0000313" key="2">
    <source>
        <dbReference type="EMBL" id="KRM79015.1"/>
    </source>
</evidence>
<dbReference type="Proteomes" id="UP000051813">
    <property type="component" value="Unassembled WGS sequence"/>
</dbReference>
<dbReference type="InterPro" id="IPR021008">
    <property type="entry name" value="DltX"/>
</dbReference>
<reference evidence="2 3" key="1">
    <citation type="journal article" date="2015" name="Genome Announc.">
        <title>Expanding the biotechnology potential of lactobacilli through comparative genomics of 213 strains and associated genera.</title>
        <authorList>
            <person name="Sun Z."/>
            <person name="Harris H.M."/>
            <person name="McCann A."/>
            <person name="Guo C."/>
            <person name="Argimon S."/>
            <person name="Zhang W."/>
            <person name="Yang X."/>
            <person name="Jeffery I.B."/>
            <person name="Cooney J.C."/>
            <person name="Kagawa T.F."/>
            <person name="Liu W."/>
            <person name="Song Y."/>
            <person name="Salvetti E."/>
            <person name="Wrobel A."/>
            <person name="Rasinkangas P."/>
            <person name="Parkhill J."/>
            <person name="Rea M.C."/>
            <person name="O'Sullivan O."/>
            <person name="Ritari J."/>
            <person name="Douillard F.P."/>
            <person name="Paul Ross R."/>
            <person name="Yang R."/>
            <person name="Briner A.E."/>
            <person name="Felis G.E."/>
            <person name="de Vos W.M."/>
            <person name="Barrangou R."/>
            <person name="Klaenhammer T.R."/>
            <person name="Caufield P.W."/>
            <person name="Cui Y."/>
            <person name="Zhang H."/>
            <person name="O'Toole P.W."/>
        </authorList>
    </citation>
    <scope>NUCLEOTIDE SEQUENCE [LARGE SCALE GENOMIC DNA]</scope>
    <source>
        <strain evidence="2 3">DSM 20335</strain>
    </source>
</reference>
<proteinExistence type="predicted"/>
<sequence>MKMTDKNKDPQKHQVRNFILKTLFYFVIIFMLVYLYSYVGVNGSHFIYNEF</sequence>
<feature type="transmembrane region" description="Helical" evidence="1">
    <location>
        <begin position="20"/>
        <end position="39"/>
    </location>
</feature>
<keyword evidence="1" id="KW-0472">Membrane</keyword>
<dbReference type="Pfam" id="PF12459">
    <property type="entry name" value="DltX"/>
    <property type="match status" value="1"/>
</dbReference>
<comment type="caution">
    <text evidence="2">The sequence shown here is derived from an EMBL/GenBank/DDBJ whole genome shotgun (WGS) entry which is preliminary data.</text>
</comment>
<name>A0A0R2BI96_9LACO</name>
<dbReference type="EMBL" id="AYYK01000008">
    <property type="protein sequence ID" value="KRM79015.1"/>
    <property type="molecule type" value="Genomic_DNA"/>
</dbReference>
<dbReference type="PATRIC" id="fig|1423738.3.peg.174"/>
<evidence type="ECO:0000313" key="3">
    <source>
        <dbReference type="Proteomes" id="UP000051813"/>
    </source>
</evidence>
<dbReference type="AlphaFoldDB" id="A0A0R2BI96"/>
<organism evidence="2 3">
    <name type="scientific">Lapidilactobacillus dextrinicus DSM 20335</name>
    <dbReference type="NCBI Taxonomy" id="1423738"/>
    <lineage>
        <taxon>Bacteria</taxon>
        <taxon>Bacillati</taxon>
        <taxon>Bacillota</taxon>
        <taxon>Bacilli</taxon>
        <taxon>Lactobacillales</taxon>
        <taxon>Lactobacillaceae</taxon>
        <taxon>Lapidilactobacillus</taxon>
    </lineage>
</organism>
<accession>A0A0R2BI96</accession>
<gene>
    <name evidence="2" type="ORF">FC84_GL000172</name>
</gene>
<keyword evidence="3" id="KW-1185">Reference proteome</keyword>